<comment type="caution">
    <text evidence="3">The sequence shown here is derived from an EMBL/GenBank/DDBJ whole genome shotgun (WGS) entry which is preliminary data.</text>
</comment>
<keyword evidence="2" id="KW-0732">Signal</keyword>
<proteinExistence type="predicted"/>
<evidence type="ECO:0000313" key="4">
    <source>
        <dbReference type="Proteomes" id="UP000231019"/>
    </source>
</evidence>
<feature type="signal peptide" evidence="2">
    <location>
        <begin position="1"/>
        <end position="20"/>
    </location>
</feature>
<dbReference type="Proteomes" id="UP000231019">
    <property type="component" value="Unassembled WGS sequence"/>
</dbReference>
<dbReference type="EMBL" id="PFFQ01000061">
    <property type="protein sequence ID" value="PIW14353.1"/>
    <property type="molecule type" value="Genomic_DNA"/>
</dbReference>
<name>A0A2M7FZP3_9BACT</name>
<protein>
    <submittedName>
        <fullName evidence="3">Uncharacterized protein</fullName>
    </submittedName>
</protein>
<accession>A0A2M7FZP3</accession>
<evidence type="ECO:0000256" key="2">
    <source>
        <dbReference type="SAM" id="SignalP"/>
    </source>
</evidence>
<feature type="region of interest" description="Disordered" evidence="1">
    <location>
        <begin position="245"/>
        <end position="279"/>
    </location>
</feature>
<organism evidence="3 4">
    <name type="scientific">bacterium (Candidatus Blackallbacteria) CG17_big_fil_post_rev_8_21_14_2_50_48_46</name>
    <dbReference type="NCBI Taxonomy" id="2014261"/>
    <lineage>
        <taxon>Bacteria</taxon>
        <taxon>Candidatus Blackallbacteria</taxon>
    </lineage>
</organism>
<sequence>MKKYLSLLLVPGLLAGLSSCGPTYSSATFPSMPSPSASPSDRSALSSLIGESVISKEEQQLRDTLQRKIEVKFPLRIGVIYYSYNSQLQSQDQEKIFESVQKNFKDSGLVRETFQISSSLLGNGANIDTVRQLGARFQADIVVIVSGSHQFERSSVQNLSFFDSFTDRSYYESNMTIEAIGLDIFSGTFLNPLRSVVKTEPQLFDRAAADFTSQTYTFRKDAEAKVWTDMSAKFIESLKTLKQEIENRVPTPSASPSTPVPSPSVTPFPEASASPAGGK</sequence>
<dbReference type="AlphaFoldDB" id="A0A2M7FZP3"/>
<feature type="chain" id="PRO_5014844256" evidence="2">
    <location>
        <begin position="21"/>
        <end position="279"/>
    </location>
</feature>
<dbReference type="PROSITE" id="PS51257">
    <property type="entry name" value="PROKAR_LIPOPROTEIN"/>
    <property type="match status" value="1"/>
</dbReference>
<gene>
    <name evidence="3" type="ORF">COW36_22340</name>
</gene>
<evidence type="ECO:0000256" key="1">
    <source>
        <dbReference type="SAM" id="MobiDB-lite"/>
    </source>
</evidence>
<reference evidence="3 4" key="1">
    <citation type="submission" date="2017-09" db="EMBL/GenBank/DDBJ databases">
        <title>Depth-based differentiation of microbial function through sediment-hosted aquifers and enrichment of novel symbionts in the deep terrestrial subsurface.</title>
        <authorList>
            <person name="Probst A.J."/>
            <person name="Ladd B."/>
            <person name="Jarett J.K."/>
            <person name="Geller-Mcgrath D.E."/>
            <person name="Sieber C.M."/>
            <person name="Emerson J.B."/>
            <person name="Anantharaman K."/>
            <person name="Thomas B.C."/>
            <person name="Malmstrom R."/>
            <person name="Stieglmeier M."/>
            <person name="Klingl A."/>
            <person name="Woyke T."/>
            <person name="Ryan C.M."/>
            <person name="Banfield J.F."/>
        </authorList>
    </citation>
    <scope>NUCLEOTIDE SEQUENCE [LARGE SCALE GENOMIC DNA]</scope>
    <source>
        <strain evidence="3">CG17_big_fil_post_rev_8_21_14_2_50_48_46</strain>
    </source>
</reference>
<evidence type="ECO:0000313" key="3">
    <source>
        <dbReference type="EMBL" id="PIW14353.1"/>
    </source>
</evidence>